<keyword evidence="3" id="KW-1185">Reference proteome</keyword>
<feature type="transmembrane region" description="Helical" evidence="1">
    <location>
        <begin position="386"/>
        <end position="407"/>
    </location>
</feature>
<evidence type="ECO:0000256" key="1">
    <source>
        <dbReference type="SAM" id="Phobius"/>
    </source>
</evidence>
<keyword evidence="1" id="KW-1133">Transmembrane helix</keyword>
<feature type="transmembrane region" description="Helical" evidence="1">
    <location>
        <begin position="463"/>
        <end position="481"/>
    </location>
</feature>
<comment type="caution">
    <text evidence="2">The sequence shown here is derived from an EMBL/GenBank/DDBJ whole genome shotgun (WGS) entry which is preliminary data.</text>
</comment>
<dbReference type="RefSeq" id="WP_022599784.1">
    <property type="nucleotide sequence ID" value="NZ_KI440779.1"/>
</dbReference>
<feature type="transmembrane region" description="Helical" evidence="1">
    <location>
        <begin position="187"/>
        <end position="213"/>
    </location>
</feature>
<dbReference type="InterPro" id="IPR018580">
    <property type="entry name" value="Uncharacterised_YfhO"/>
</dbReference>
<evidence type="ECO:0000313" key="2">
    <source>
        <dbReference type="EMBL" id="RKT50501.1"/>
    </source>
</evidence>
<keyword evidence="1" id="KW-0472">Membrane</keyword>
<dbReference type="AlphaFoldDB" id="A0A495VM84"/>
<protein>
    <submittedName>
        <fullName evidence="2">Putative membrane protein YfhO</fullName>
    </submittedName>
</protein>
<dbReference type="Proteomes" id="UP000269493">
    <property type="component" value="Unassembled WGS sequence"/>
</dbReference>
<accession>A0A495VM84</accession>
<feature type="transmembrane region" description="Helical" evidence="1">
    <location>
        <begin position="355"/>
        <end position="374"/>
    </location>
</feature>
<feature type="transmembrane region" description="Helical" evidence="1">
    <location>
        <begin position="132"/>
        <end position="150"/>
    </location>
</feature>
<dbReference type="GeneID" id="92929829"/>
<feature type="transmembrane region" description="Helical" evidence="1">
    <location>
        <begin position="7"/>
        <end position="33"/>
    </location>
</feature>
<feature type="transmembrane region" description="Helical" evidence="1">
    <location>
        <begin position="761"/>
        <end position="780"/>
    </location>
</feature>
<feature type="transmembrane region" description="Helical" evidence="1">
    <location>
        <begin position="298"/>
        <end position="317"/>
    </location>
</feature>
<organism evidence="2 3">
    <name type="scientific">Coprobacter fastidiosus NSB1 = JCM 33896</name>
    <dbReference type="NCBI Taxonomy" id="1349822"/>
    <lineage>
        <taxon>Bacteria</taxon>
        <taxon>Pseudomonadati</taxon>
        <taxon>Bacteroidota</taxon>
        <taxon>Bacteroidia</taxon>
        <taxon>Bacteroidales</taxon>
        <taxon>Barnesiellaceae</taxon>
        <taxon>Coprobacter</taxon>
    </lineage>
</organism>
<feature type="transmembrane region" description="Helical" evidence="1">
    <location>
        <begin position="324"/>
        <end position="343"/>
    </location>
</feature>
<name>A0A495VM84_9BACT</name>
<sequence length="797" mass="91753">MEKHGRINIFVNILLSGILSLITAFAGMLPSIIQHGGYFVSKADYITQQIPFILETKRMFSTGMPYWSWNSFLGDNFLGGYAFYTVGSPFVWIATLFPENHILQGITVSILLKFFVCGITSFLYFRIFIKKPIYAIIGSLLYTFSSFTILNTQFNHFTDVIALFPLIPTALELRLYKKKRIPGLLTFAVFINLLTNYYFFVSSGIFIVIYALFRFKSGDWAGNKRNDYSAILIEGILGILLTAFLILPAWYKISEAPRVDRIWKFKTGIFNILERLRALFMPAGSLEIPAFYPQILNWSSIGAFLPITGAILAVSFIRQHPRNWLSQLLICLVIISLIAPLNASFNLWSNYSYTRWWYALSLILALSTINILSHPDKLYNPISHKYFLYILTFLILITVPFISGQFICEKGWFGEMFSSRWTNWFGRYTDTNKLISGYSTILTIINYLLLFVIINYRISSKNLLFITCLASAINMGSFIEINNRIDGVNNSDQSLTVFLTDSIHNISPQYEYRIDFDPANHMNMGLYQNEPAISVFHSLQSRSHADFISISGYIENIKSPTNEPSLENREYTDALLSVRYFYRYVPFNTKYIPEGFRLKKKNNKSEIYENQNFIPFGFTYDRAINRTEFDSIHQTDPQKNRCNILLSSIVLEKQDWEKYRSLFQYTKIDTSMDVAQLSRKRNEIVCSSFHGNSTGFTAEINLPKENLIFFSVPYDSGFSATVNGEKREIIKTNISFMAVKGDKGKNTINFTYVPPGIKDGILISTLALIFFIIYIGKQILYSSKKRRLSTLASRERR</sequence>
<dbReference type="PANTHER" id="PTHR38454:SF1">
    <property type="entry name" value="INTEGRAL MEMBRANE PROTEIN"/>
    <property type="match status" value="1"/>
</dbReference>
<dbReference type="Pfam" id="PF09586">
    <property type="entry name" value="YfhO"/>
    <property type="match status" value="2"/>
</dbReference>
<evidence type="ECO:0000313" key="3">
    <source>
        <dbReference type="Proteomes" id="UP000269493"/>
    </source>
</evidence>
<dbReference type="PANTHER" id="PTHR38454">
    <property type="entry name" value="INTEGRAL MEMBRANE PROTEIN-RELATED"/>
    <property type="match status" value="1"/>
</dbReference>
<dbReference type="OrthoDB" id="9815466at2"/>
<gene>
    <name evidence="2" type="ORF">BC742_2041</name>
</gene>
<proteinExistence type="predicted"/>
<keyword evidence="1" id="KW-0812">Transmembrane</keyword>
<feature type="transmembrane region" description="Helical" evidence="1">
    <location>
        <begin position="435"/>
        <end position="456"/>
    </location>
</feature>
<feature type="transmembrane region" description="Helical" evidence="1">
    <location>
        <begin position="102"/>
        <end position="125"/>
    </location>
</feature>
<dbReference type="EMBL" id="RBXN01000007">
    <property type="protein sequence ID" value="RKT50501.1"/>
    <property type="molecule type" value="Genomic_DNA"/>
</dbReference>
<reference evidence="2 3" key="1">
    <citation type="submission" date="2018-10" db="EMBL/GenBank/DDBJ databases">
        <title>Genomic Encyclopedia of Archaeal and Bacterial Type Strains, Phase II (KMG-II): from individual species to whole genera.</title>
        <authorList>
            <person name="Goeker M."/>
        </authorList>
    </citation>
    <scope>NUCLEOTIDE SEQUENCE [LARGE SCALE GENOMIC DNA]</scope>
    <source>
        <strain evidence="2 3">NSB1</strain>
    </source>
</reference>
<feature type="transmembrane region" description="Helical" evidence="1">
    <location>
        <begin position="228"/>
        <end position="251"/>
    </location>
</feature>